<evidence type="ECO:0000259" key="1">
    <source>
        <dbReference type="Pfam" id="PF01796"/>
    </source>
</evidence>
<dbReference type="InterPro" id="IPR052513">
    <property type="entry name" value="Thioester_dehydratase-like"/>
</dbReference>
<dbReference type="Pfam" id="PF12172">
    <property type="entry name" value="zf-ChsH2"/>
    <property type="match status" value="1"/>
</dbReference>
<gene>
    <name evidence="3" type="ORF">MTER_11410</name>
</gene>
<sequence length="148" mass="15854">MTALTSLAQAPRTLPHLDDVSGPYWTGGAAAELRIAQCVSCRRYTHPPQSACPECGGAMEFVAVSGHGVLFTYTVSYQQFHPDVPTPFAIGLVELDEQPGLRVAANIVDCGIEALTCGMPVRVKFEQHGSAFVPVFAPTRSEAAHRID</sequence>
<evidence type="ECO:0000313" key="3">
    <source>
        <dbReference type="EMBL" id="BBX21730.1"/>
    </source>
</evidence>
<evidence type="ECO:0000259" key="2">
    <source>
        <dbReference type="Pfam" id="PF12172"/>
    </source>
</evidence>
<dbReference type="Pfam" id="PF01796">
    <property type="entry name" value="OB_ChsH2_C"/>
    <property type="match status" value="1"/>
</dbReference>
<dbReference type="InterPro" id="IPR012340">
    <property type="entry name" value="NA-bd_OB-fold"/>
</dbReference>
<dbReference type="Gene3D" id="6.10.30.10">
    <property type="match status" value="1"/>
</dbReference>
<feature type="domain" description="ChsH2 C-terminal OB-fold" evidence="1">
    <location>
        <begin position="62"/>
        <end position="126"/>
    </location>
</feature>
<protein>
    <recommendedName>
        <fullName evidence="5">Nucleic-acid-binding protein containing a Zn-ribbon</fullName>
    </recommendedName>
</protein>
<organism evidence="3 4">
    <name type="scientific">Mycolicibacter terrae</name>
    <dbReference type="NCBI Taxonomy" id="1788"/>
    <lineage>
        <taxon>Bacteria</taxon>
        <taxon>Bacillati</taxon>
        <taxon>Actinomycetota</taxon>
        <taxon>Actinomycetes</taxon>
        <taxon>Mycobacteriales</taxon>
        <taxon>Mycobacteriaceae</taxon>
        <taxon>Mycolicibacter</taxon>
    </lineage>
</organism>
<dbReference type="AlphaFoldDB" id="A0AAD1MH03"/>
<keyword evidence="4" id="KW-1185">Reference proteome</keyword>
<feature type="domain" description="ChsH2 rubredoxin-like zinc ribbon" evidence="2">
    <location>
        <begin position="25"/>
        <end position="58"/>
    </location>
</feature>
<accession>A0AAD1MH03</accession>
<dbReference type="InterPro" id="IPR002878">
    <property type="entry name" value="ChsH2_C"/>
</dbReference>
<dbReference type="PANTHER" id="PTHR34075">
    <property type="entry name" value="BLR3430 PROTEIN"/>
    <property type="match status" value="1"/>
</dbReference>
<reference evidence="3 4" key="1">
    <citation type="journal article" date="2019" name="Emerg. Microbes Infect.">
        <title>Comprehensive subspecies identification of 175 nontuberculous mycobacteria species based on 7547 genomic profiles.</title>
        <authorList>
            <person name="Matsumoto Y."/>
            <person name="Kinjo T."/>
            <person name="Motooka D."/>
            <person name="Nabeya D."/>
            <person name="Jung N."/>
            <person name="Uechi K."/>
            <person name="Horii T."/>
            <person name="Iida T."/>
            <person name="Fujita J."/>
            <person name="Nakamura S."/>
        </authorList>
    </citation>
    <scope>NUCLEOTIDE SEQUENCE [LARGE SCALE GENOMIC DNA]</scope>
    <source>
        <strain evidence="3 4">JCM 12143</strain>
    </source>
</reference>
<dbReference type="InterPro" id="IPR022002">
    <property type="entry name" value="ChsH2_Znr"/>
</dbReference>
<dbReference type="RefSeq" id="WP_085259048.1">
    <property type="nucleotide sequence ID" value="NZ_AP022564.1"/>
</dbReference>
<dbReference type="Proteomes" id="UP000467636">
    <property type="component" value="Chromosome"/>
</dbReference>
<dbReference type="EMBL" id="AP022564">
    <property type="protein sequence ID" value="BBX21730.1"/>
    <property type="molecule type" value="Genomic_DNA"/>
</dbReference>
<evidence type="ECO:0000313" key="4">
    <source>
        <dbReference type="Proteomes" id="UP000467636"/>
    </source>
</evidence>
<dbReference type="SUPFAM" id="SSF50249">
    <property type="entry name" value="Nucleic acid-binding proteins"/>
    <property type="match status" value="1"/>
</dbReference>
<dbReference type="PANTHER" id="PTHR34075:SF5">
    <property type="entry name" value="BLR3430 PROTEIN"/>
    <property type="match status" value="1"/>
</dbReference>
<evidence type="ECO:0008006" key="5">
    <source>
        <dbReference type="Google" id="ProtNLM"/>
    </source>
</evidence>
<name>A0AAD1MH03_9MYCO</name>
<proteinExistence type="predicted"/>